<feature type="domain" description="ABC transmembrane type-1" evidence="8">
    <location>
        <begin position="104"/>
        <end position="292"/>
    </location>
</feature>
<dbReference type="InterPro" id="IPR035906">
    <property type="entry name" value="MetI-like_sf"/>
</dbReference>
<evidence type="ECO:0000259" key="8">
    <source>
        <dbReference type="PROSITE" id="PS50928"/>
    </source>
</evidence>
<organism evidence="9">
    <name type="scientific">Methyloraptor flagellatus</name>
    <dbReference type="NCBI Taxonomy" id="3162530"/>
    <lineage>
        <taxon>Bacteria</taxon>
        <taxon>Pseudomonadati</taxon>
        <taxon>Pseudomonadota</taxon>
        <taxon>Alphaproteobacteria</taxon>
        <taxon>Hyphomicrobiales</taxon>
        <taxon>Ancalomicrobiaceae</taxon>
        <taxon>Methyloraptor</taxon>
    </lineage>
</organism>
<dbReference type="GO" id="GO:0005886">
    <property type="term" value="C:plasma membrane"/>
    <property type="evidence" value="ECO:0007669"/>
    <property type="project" value="UniProtKB-SubCell"/>
</dbReference>
<dbReference type="Pfam" id="PF12911">
    <property type="entry name" value="OppC_N"/>
    <property type="match status" value="1"/>
</dbReference>
<comment type="subcellular location">
    <subcellularLocation>
        <location evidence="1 7">Cell membrane</location>
        <topology evidence="1 7">Multi-pass membrane protein</topology>
    </subcellularLocation>
</comment>
<dbReference type="EMBL" id="CP158568">
    <property type="protein sequence ID" value="XBY46477.1"/>
    <property type="molecule type" value="Genomic_DNA"/>
</dbReference>
<dbReference type="Pfam" id="PF00528">
    <property type="entry name" value="BPD_transp_1"/>
    <property type="match status" value="1"/>
</dbReference>
<reference evidence="9" key="1">
    <citation type="submission" date="2024-06" db="EMBL/GenBank/DDBJ databases">
        <title>Methylostella associata gen. nov., sp. nov., a novel Ancalomicrobiaceae-affiliated facultatively methylotrophic bacteria that feed on methanotrophs of the genus Methylococcus.</title>
        <authorList>
            <person name="Saltykova V."/>
            <person name="Danilova O.V."/>
            <person name="Oshkin I.Y."/>
            <person name="Belova S.E."/>
            <person name="Pimenov N.V."/>
            <person name="Dedysh S.N."/>
        </authorList>
    </citation>
    <scope>NUCLEOTIDE SEQUENCE</scope>
    <source>
        <strain evidence="9">S20</strain>
    </source>
</reference>
<feature type="transmembrane region" description="Helical" evidence="7">
    <location>
        <begin position="32"/>
        <end position="53"/>
    </location>
</feature>
<comment type="similarity">
    <text evidence="7">Belongs to the binding-protein-dependent transport system permease family.</text>
</comment>
<evidence type="ECO:0000256" key="2">
    <source>
        <dbReference type="ARBA" id="ARBA00022448"/>
    </source>
</evidence>
<dbReference type="GO" id="GO:0055085">
    <property type="term" value="P:transmembrane transport"/>
    <property type="evidence" value="ECO:0007669"/>
    <property type="project" value="InterPro"/>
</dbReference>
<keyword evidence="3" id="KW-1003">Cell membrane</keyword>
<feature type="transmembrane region" description="Helical" evidence="7">
    <location>
        <begin position="152"/>
        <end position="175"/>
    </location>
</feature>
<feature type="transmembrane region" description="Helical" evidence="7">
    <location>
        <begin position="269"/>
        <end position="291"/>
    </location>
</feature>
<evidence type="ECO:0000256" key="4">
    <source>
        <dbReference type="ARBA" id="ARBA00022692"/>
    </source>
</evidence>
<dbReference type="KEGG" id="mflg:ABS361_09840"/>
<keyword evidence="2 7" id="KW-0813">Transport</keyword>
<dbReference type="PANTHER" id="PTHR43386:SF6">
    <property type="entry name" value="ABC TRANSPORTER PERMEASE PROTEIN"/>
    <property type="match status" value="1"/>
</dbReference>
<dbReference type="InterPro" id="IPR000515">
    <property type="entry name" value="MetI-like"/>
</dbReference>
<feature type="transmembrane region" description="Helical" evidence="7">
    <location>
        <begin position="224"/>
        <end position="249"/>
    </location>
</feature>
<protein>
    <submittedName>
        <fullName evidence="9">ABC transporter permease</fullName>
    </submittedName>
</protein>
<keyword evidence="6 7" id="KW-0472">Membrane</keyword>
<dbReference type="InterPro" id="IPR025966">
    <property type="entry name" value="OppC_N"/>
</dbReference>
<proteinExistence type="inferred from homology"/>
<dbReference type="CDD" id="cd06261">
    <property type="entry name" value="TM_PBP2"/>
    <property type="match status" value="1"/>
</dbReference>
<evidence type="ECO:0000256" key="1">
    <source>
        <dbReference type="ARBA" id="ARBA00004651"/>
    </source>
</evidence>
<accession>A0AAU7XHK6</accession>
<gene>
    <name evidence="9" type="ORF">ABS361_09840</name>
</gene>
<keyword evidence="4 7" id="KW-0812">Transmembrane</keyword>
<dbReference type="SUPFAM" id="SSF161098">
    <property type="entry name" value="MetI-like"/>
    <property type="match status" value="1"/>
</dbReference>
<dbReference type="AlphaFoldDB" id="A0AAU7XHK6"/>
<dbReference type="Gene3D" id="1.10.3720.10">
    <property type="entry name" value="MetI-like"/>
    <property type="match status" value="1"/>
</dbReference>
<dbReference type="PANTHER" id="PTHR43386">
    <property type="entry name" value="OLIGOPEPTIDE TRANSPORT SYSTEM PERMEASE PROTEIN APPC"/>
    <property type="match status" value="1"/>
</dbReference>
<name>A0AAU7XHK6_9HYPH</name>
<dbReference type="InterPro" id="IPR050366">
    <property type="entry name" value="BP-dependent_transpt_permease"/>
</dbReference>
<evidence type="ECO:0000256" key="3">
    <source>
        <dbReference type="ARBA" id="ARBA00022475"/>
    </source>
</evidence>
<evidence type="ECO:0000256" key="5">
    <source>
        <dbReference type="ARBA" id="ARBA00022989"/>
    </source>
</evidence>
<evidence type="ECO:0000256" key="7">
    <source>
        <dbReference type="RuleBase" id="RU363032"/>
    </source>
</evidence>
<dbReference type="PROSITE" id="PS50928">
    <property type="entry name" value="ABC_TM1"/>
    <property type="match status" value="1"/>
</dbReference>
<feature type="transmembrane region" description="Helical" evidence="7">
    <location>
        <begin position="108"/>
        <end position="132"/>
    </location>
</feature>
<evidence type="ECO:0000256" key="6">
    <source>
        <dbReference type="ARBA" id="ARBA00023136"/>
    </source>
</evidence>
<dbReference type="RefSeq" id="WP_407051572.1">
    <property type="nucleotide sequence ID" value="NZ_CP158568.1"/>
</dbReference>
<keyword evidence="5 7" id="KW-1133">Transmembrane helix</keyword>
<sequence length="306" mass="32082">MSMPAGLPIGTTSVTASRGALARALRRPEALVGGVLLLLIAGAAVLAPWLGTVDPVAIDPIARNLPPGAIMTVTRPDGSTIERLALFGTDGLGRDLWSRVLYGGRASLAIGISAALLSGVCGAVIGLLAGYWRWFDWIAMRVMDGLMAIPGILLAIGLVSVWRAGVITVVIAIMVPEMPRVARLVRSVALRIRAEPYVEAAEAVGSSSARIIWRHVTPGVLGPLAVQCAFACATAILIEAALSFLGVGVPLETPTWGNVMSEGRQWFRLYPQTILIPGVFVAVTVLAVNLVGDGLRDAFDPVGRAR</sequence>
<evidence type="ECO:0000313" key="9">
    <source>
        <dbReference type="EMBL" id="XBY46477.1"/>
    </source>
</evidence>